<evidence type="ECO:0000256" key="3">
    <source>
        <dbReference type="ARBA" id="ARBA00023315"/>
    </source>
</evidence>
<evidence type="ECO:0000256" key="1">
    <source>
        <dbReference type="ARBA" id="ARBA00005656"/>
    </source>
</evidence>
<gene>
    <name evidence="5" type="ORF">ENX73_03340</name>
</gene>
<proteinExistence type="inferred from homology"/>
<evidence type="ECO:0000313" key="5">
    <source>
        <dbReference type="EMBL" id="HGE75142.1"/>
    </source>
</evidence>
<dbReference type="Pfam" id="PF01515">
    <property type="entry name" value="PTA_PTB"/>
    <property type="match status" value="2"/>
</dbReference>
<evidence type="ECO:0000259" key="4">
    <source>
        <dbReference type="Pfam" id="PF01515"/>
    </source>
</evidence>
<dbReference type="PANTHER" id="PTHR43356">
    <property type="entry name" value="PHOSPHATE ACETYLTRANSFERASE"/>
    <property type="match status" value="1"/>
</dbReference>
<dbReference type="NCBIfam" id="NF006045">
    <property type="entry name" value="PRK08190.1"/>
    <property type="match status" value="1"/>
</dbReference>
<sequence length="300" mass="32112">MKKLSELVTKAQSLEKKMRISVAVAQDEVVLEAVDSAKKAGIIEATLVGDQQEIEKIAKKLGIDLSKYEIIDEKSEIDATRKAVEIVNSFHCDLLMKGKVHTSDLLHAVLDKNFNLRTGKTMNHVGIFEVSSYDRLLIITDAAMVIAPTLDQKIDSIYNATKVAHVMGIDNPKVAVFGAVETVTPAMPATLDAALLAKMSDRKQIAGAIVDGPFALDNAVSEEAAHHKGITGPVAGHADILLVPDIEAGNILYKGLIFIAKGKLAGTIVGARVPIVLTSRADDAETRLYSIALSALLAKE</sequence>
<dbReference type="SUPFAM" id="SSF53659">
    <property type="entry name" value="Isocitrate/Isopropylmalate dehydrogenase-like"/>
    <property type="match status" value="1"/>
</dbReference>
<dbReference type="InterPro" id="IPR002505">
    <property type="entry name" value="PTA_PTB"/>
</dbReference>
<dbReference type="AlphaFoldDB" id="A0A7V3REM9"/>
<comment type="similarity">
    <text evidence="1">Belongs to the phosphate acetyltransferase and butyryltransferase family.</text>
</comment>
<keyword evidence="2 5" id="KW-0808">Transferase</keyword>
<reference evidence="5" key="1">
    <citation type="journal article" date="2020" name="mSystems">
        <title>Genome- and Community-Level Interaction Insights into Carbon Utilization and Element Cycling Functions of Hydrothermarchaeota in Hydrothermal Sediment.</title>
        <authorList>
            <person name="Zhou Z."/>
            <person name="Liu Y."/>
            <person name="Xu W."/>
            <person name="Pan J."/>
            <person name="Luo Z.H."/>
            <person name="Li M."/>
        </authorList>
    </citation>
    <scope>NUCLEOTIDE SEQUENCE [LARGE SCALE GENOMIC DNA]</scope>
    <source>
        <strain evidence="5">SpSt-966</strain>
    </source>
</reference>
<dbReference type="InterPro" id="IPR050500">
    <property type="entry name" value="Phos_Acetyltrans/Butyryltrans"/>
</dbReference>
<comment type="caution">
    <text evidence="5">The sequence shown here is derived from an EMBL/GenBank/DDBJ whole genome shotgun (WGS) entry which is preliminary data.</text>
</comment>
<dbReference type="EC" id="2.3.1.19" evidence="5"/>
<feature type="domain" description="Phosphate acetyl/butaryl transferase" evidence="4">
    <location>
        <begin position="7"/>
        <end position="75"/>
    </location>
</feature>
<name>A0A7V3REM9_9BACT</name>
<organism evidence="5">
    <name type="scientific">Mesoaciditoga lauensis</name>
    <dbReference type="NCBI Taxonomy" id="1495039"/>
    <lineage>
        <taxon>Bacteria</taxon>
        <taxon>Thermotogati</taxon>
        <taxon>Thermotogota</taxon>
        <taxon>Thermotogae</taxon>
        <taxon>Mesoaciditogales</taxon>
        <taxon>Mesoaciditogaceae</taxon>
        <taxon>Mesoaciditoga</taxon>
    </lineage>
</organism>
<keyword evidence="3 5" id="KW-0012">Acyltransferase</keyword>
<protein>
    <submittedName>
        <fullName evidence="5">Phosphate butyryltransferase</fullName>
        <ecNumber evidence="5">2.3.1.19</ecNumber>
    </submittedName>
</protein>
<dbReference type="PANTHER" id="PTHR43356:SF2">
    <property type="entry name" value="PHOSPHATE ACETYLTRANSFERASE"/>
    <property type="match status" value="1"/>
</dbReference>
<dbReference type="InterPro" id="IPR012147">
    <property type="entry name" value="P_Ac_Bu_trans"/>
</dbReference>
<evidence type="ECO:0000256" key="2">
    <source>
        <dbReference type="ARBA" id="ARBA00022679"/>
    </source>
</evidence>
<feature type="domain" description="Phosphate acetyl/butaryl transferase" evidence="4">
    <location>
        <begin position="78"/>
        <end position="295"/>
    </location>
</feature>
<dbReference type="NCBIfam" id="NF004472">
    <property type="entry name" value="PRK05805.1"/>
    <property type="match status" value="1"/>
</dbReference>
<dbReference type="Gene3D" id="3.40.718.10">
    <property type="entry name" value="Isopropylmalate Dehydrogenase"/>
    <property type="match status" value="1"/>
</dbReference>
<dbReference type="PIRSF" id="PIRSF000428">
    <property type="entry name" value="P_Ac_trans"/>
    <property type="match status" value="1"/>
</dbReference>
<dbReference type="GO" id="GO:0050182">
    <property type="term" value="F:phosphate butyryltransferase activity"/>
    <property type="evidence" value="ECO:0007669"/>
    <property type="project" value="UniProtKB-EC"/>
</dbReference>
<accession>A0A7V3REM9</accession>
<dbReference type="EMBL" id="DTPE01000139">
    <property type="protein sequence ID" value="HGE75142.1"/>
    <property type="molecule type" value="Genomic_DNA"/>
</dbReference>